<evidence type="ECO:0000313" key="3">
    <source>
        <dbReference type="Proteomes" id="UP000527355"/>
    </source>
</evidence>
<sequence>MIALLGRVVLVMFLAFHHFEYFVPISSGLQNSFEKSTDSLMGAPLLGNCFSLGAFKILSFLLSFGILIMMCVGVGLIGFILFRTLCFLDLGVYFCHRLGKFLVTVSSNRFSISCSLFSLSGIPVIQMLCWMLSQSSCKLSSFKKFFFFLLF</sequence>
<keyword evidence="3" id="KW-1185">Reference proteome</keyword>
<comment type="caution">
    <text evidence="2">The sequence shown here is derived from an EMBL/GenBank/DDBJ whole genome shotgun (WGS) entry which is preliminary data.</text>
</comment>
<organism evidence="2 3">
    <name type="scientific">Myotis myotis</name>
    <name type="common">Greater mouse-eared bat</name>
    <name type="synonym">Vespertilio myotis</name>
    <dbReference type="NCBI Taxonomy" id="51298"/>
    <lineage>
        <taxon>Eukaryota</taxon>
        <taxon>Metazoa</taxon>
        <taxon>Chordata</taxon>
        <taxon>Craniata</taxon>
        <taxon>Vertebrata</taxon>
        <taxon>Euteleostomi</taxon>
        <taxon>Mammalia</taxon>
        <taxon>Eutheria</taxon>
        <taxon>Laurasiatheria</taxon>
        <taxon>Chiroptera</taxon>
        <taxon>Yangochiroptera</taxon>
        <taxon>Vespertilionidae</taxon>
        <taxon>Myotis</taxon>
    </lineage>
</organism>
<dbReference type="Proteomes" id="UP000527355">
    <property type="component" value="Unassembled WGS sequence"/>
</dbReference>
<protein>
    <submittedName>
        <fullName evidence="2">Uncharacterized protein</fullName>
    </submittedName>
</protein>
<dbReference type="AlphaFoldDB" id="A0A7J7Z4X5"/>
<dbReference type="EMBL" id="JABWUV010000003">
    <property type="protein sequence ID" value="KAF6369179.1"/>
    <property type="molecule type" value="Genomic_DNA"/>
</dbReference>
<reference evidence="2 3" key="1">
    <citation type="journal article" date="2020" name="Nature">
        <title>Six reference-quality genomes reveal evolution of bat adaptations.</title>
        <authorList>
            <person name="Jebb D."/>
            <person name="Huang Z."/>
            <person name="Pippel M."/>
            <person name="Hughes G.M."/>
            <person name="Lavrichenko K."/>
            <person name="Devanna P."/>
            <person name="Winkler S."/>
            <person name="Jermiin L.S."/>
            <person name="Skirmuntt E.C."/>
            <person name="Katzourakis A."/>
            <person name="Burkitt-Gray L."/>
            <person name="Ray D.A."/>
            <person name="Sullivan K.A.M."/>
            <person name="Roscito J.G."/>
            <person name="Kirilenko B.M."/>
            <person name="Davalos L.M."/>
            <person name="Corthals A.P."/>
            <person name="Power M.L."/>
            <person name="Jones G."/>
            <person name="Ransome R.D."/>
            <person name="Dechmann D.K.N."/>
            <person name="Locatelli A.G."/>
            <person name="Puechmaille S.J."/>
            <person name="Fedrigo O."/>
            <person name="Jarvis E.D."/>
            <person name="Hiller M."/>
            <person name="Vernes S.C."/>
            <person name="Myers E.W."/>
            <person name="Teeling E.C."/>
        </authorList>
    </citation>
    <scope>NUCLEOTIDE SEQUENCE [LARGE SCALE GENOMIC DNA]</scope>
    <source>
        <strain evidence="2">MMyoMyo1</strain>
        <tissue evidence="2">Flight muscle</tissue>
    </source>
</reference>
<keyword evidence="1" id="KW-0472">Membrane</keyword>
<keyword evidence="1" id="KW-1133">Transmembrane helix</keyword>
<proteinExistence type="predicted"/>
<feature type="transmembrane region" description="Helical" evidence="1">
    <location>
        <begin position="52"/>
        <end position="82"/>
    </location>
</feature>
<name>A0A7J7Z4X5_MYOMY</name>
<accession>A0A7J7Z4X5</accession>
<gene>
    <name evidence="2" type="ORF">mMyoMyo1_010567</name>
</gene>
<keyword evidence="1" id="KW-0812">Transmembrane</keyword>
<feature type="transmembrane region" description="Helical" evidence="1">
    <location>
        <begin position="110"/>
        <end position="133"/>
    </location>
</feature>
<evidence type="ECO:0000313" key="2">
    <source>
        <dbReference type="EMBL" id="KAF6369179.1"/>
    </source>
</evidence>
<evidence type="ECO:0000256" key="1">
    <source>
        <dbReference type="SAM" id="Phobius"/>
    </source>
</evidence>